<name>A0A857J753_9BURK</name>
<dbReference type="PROSITE" id="PS50109">
    <property type="entry name" value="HIS_KIN"/>
    <property type="match status" value="1"/>
</dbReference>
<proteinExistence type="predicted"/>
<keyword evidence="8 11" id="KW-1133">Transmembrane helix</keyword>
<dbReference type="InterPro" id="IPR036890">
    <property type="entry name" value="HATPase_C_sf"/>
</dbReference>
<keyword evidence="15" id="KW-1185">Reference proteome</keyword>
<protein>
    <recommendedName>
        <fullName evidence="3">histidine kinase</fullName>
        <ecNumber evidence="3">2.7.13.3</ecNumber>
    </recommendedName>
</protein>
<evidence type="ECO:0000256" key="7">
    <source>
        <dbReference type="ARBA" id="ARBA00022777"/>
    </source>
</evidence>
<dbReference type="InterPro" id="IPR003660">
    <property type="entry name" value="HAMP_dom"/>
</dbReference>
<feature type="transmembrane region" description="Helical" evidence="11">
    <location>
        <begin position="20"/>
        <end position="38"/>
    </location>
</feature>
<dbReference type="InterPro" id="IPR003661">
    <property type="entry name" value="HisK_dim/P_dom"/>
</dbReference>
<dbReference type="InterPro" id="IPR013727">
    <property type="entry name" value="2CSK_N"/>
</dbReference>
<dbReference type="SMART" id="SM00388">
    <property type="entry name" value="HisKA"/>
    <property type="match status" value="1"/>
</dbReference>
<dbReference type="PANTHER" id="PTHR45436">
    <property type="entry name" value="SENSOR HISTIDINE KINASE YKOH"/>
    <property type="match status" value="1"/>
</dbReference>
<evidence type="ECO:0000256" key="3">
    <source>
        <dbReference type="ARBA" id="ARBA00012438"/>
    </source>
</evidence>
<evidence type="ECO:0000259" key="13">
    <source>
        <dbReference type="PROSITE" id="PS50885"/>
    </source>
</evidence>
<evidence type="ECO:0000313" key="15">
    <source>
        <dbReference type="Proteomes" id="UP000464787"/>
    </source>
</evidence>
<dbReference type="SUPFAM" id="SSF47384">
    <property type="entry name" value="Homodimeric domain of signal transducing histidine kinase"/>
    <property type="match status" value="1"/>
</dbReference>
<evidence type="ECO:0000256" key="8">
    <source>
        <dbReference type="ARBA" id="ARBA00022989"/>
    </source>
</evidence>
<sequence>MNATRGGRFSLRSKLLTPLLWLWVASALTAALTAFWLTGRSAGIAFDRILQDDAVALAAQIRWDEAGPRFSADSRTASSLVYDSFAPSHFTVRTDGGRLLAGNAELALPADARPPEPEQALFFEEQTLWGRLRLVAIHIERAGQAENVWVVVGESLAKRSQLSSELAEAIFLPAAALGFIILPLIWLGVRAALAPAQAISAAIERRGIDDLSPLPLAGVPDELRGMVQHTNDLLARLATAVAHERSFISDAAHQLRTPVAGIKLLVEDLRRTRQADPRQPPDAEVLDILHDTATRATRLVRQLLVLARAGAAGGTMGESTDLRPLLRETIERMQAAARAAGKTLLAGPGLRLDGPASVLAVPLLLEEAVSNVVDNALRYGGPRIEVDLMAVAGPPAAWDITVLDDGPALDEATRRQMAAPFWRAPDAQTEGSGLGLAIVDKALRQMRGSLLMPEAPPGGGTRIRLRLQAADAQNSTFHPSLGK</sequence>
<dbReference type="Pfam" id="PF02518">
    <property type="entry name" value="HATPase_c"/>
    <property type="match status" value="1"/>
</dbReference>
<dbReference type="PROSITE" id="PS50885">
    <property type="entry name" value="HAMP"/>
    <property type="match status" value="1"/>
</dbReference>
<feature type="domain" description="HAMP" evidence="13">
    <location>
        <begin position="190"/>
        <end position="242"/>
    </location>
</feature>
<evidence type="ECO:0000256" key="4">
    <source>
        <dbReference type="ARBA" id="ARBA00022553"/>
    </source>
</evidence>
<dbReference type="PRINTS" id="PR00344">
    <property type="entry name" value="BCTRLSENSOR"/>
</dbReference>
<dbReference type="InterPro" id="IPR003594">
    <property type="entry name" value="HATPase_dom"/>
</dbReference>
<keyword evidence="9" id="KW-0902">Two-component regulatory system</keyword>
<evidence type="ECO:0000256" key="5">
    <source>
        <dbReference type="ARBA" id="ARBA00022679"/>
    </source>
</evidence>
<evidence type="ECO:0000259" key="12">
    <source>
        <dbReference type="PROSITE" id="PS50109"/>
    </source>
</evidence>
<dbReference type="RefSeq" id="WP_160552135.1">
    <property type="nucleotide sequence ID" value="NZ_CP047650.1"/>
</dbReference>
<dbReference type="KEGG" id="xyk:GT347_11780"/>
<evidence type="ECO:0000256" key="2">
    <source>
        <dbReference type="ARBA" id="ARBA00004370"/>
    </source>
</evidence>
<dbReference type="InterPro" id="IPR004358">
    <property type="entry name" value="Sig_transdc_His_kin-like_C"/>
</dbReference>
<dbReference type="GO" id="GO:0000155">
    <property type="term" value="F:phosphorelay sensor kinase activity"/>
    <property type="evidence" value="ECO:0007669"/>
    <property type="project" value="InterPro"/>
</dbReference>
<dbReference type="InterPro" id="IPR050428">
    <property type="entry name" value="TCS_sensor_his_kinase"/>
</dbReference>
<dbReference type="Pfam" id="PF08521">
    <property type="entry name" value="2CSK_N"/>
    <property type="match status" value="1"/>
</dbReference>
<dbReference type="EMBL" id="CP047650">
    <property type="protein sequence ID" value="QHI98618.1"/>
    <property type="molecule type" value="Genomic_DNA"/>
</dbReference>
<evidence type="ECO:0000256" key="1">
    <source>
        <dbReference type="ARBA" id="ARBA00000085"/>
    </source>
</evidence>
<dbReference type="InterPro" id="IPR036097">
    <property type="entry name" value="HisK_dim/P_sf"/>
</dbReference>
<dbReference type="GO" id="GO:0005886">
    <property type="term" value="C:plasma membrane"/>
    <property type="evidence" value="ECO:0007669"/>
    <property type="project" value="TreeGrafter"/>
</dbReference>
<comment type="catalytic activity">
    <reaction evidence="1">
        <text>ATP + protein L-histidine = ADP + protein N-phospho-L-histidine.</text>
        <dbReference type="EC" id="2.7.13.3"/>
    </reaction>
</comment>
<keyword evidence="6 11" id="KW-0812">Transmembrane</keyword>
<feature type="transmembrane region" description="Helical" evidence="11">
    <location>
        <begin position="169"/>
        <end position="189"/>
    </location>
</feature>
<dbReference type="Gene3D" id="3.30.565.10">
    <property type="entry name" value="Histidine kinase-like ATPase, C-terminal domain"/>
    <property type="match status" value="1"/>
</dbReference>
<keyword evidence="5" id="KW-0808">Transferase</keyword>
<keyword evidence="10 11" id="KW-0472">Membrane</keyword>
<dbReference type="InterPro" id="IPR005467">
    <property type="entry name" value="His_kinase_dom"/>
</dbReference>
<feature type="domain" description="Histidine kinase" evidence="12">
    <location>
        <begin position="250"/>
        <end position="471"/>
    </location>
</feature>
<evidence type="ECO:0000256" key="9">
    <source>
        <dbReference type="ARBA" id="ARBA00023012"/>
    </source>
</evidence>
<dbReference type="PANTHER" id="PTHR45436:SF1">
    <property type="entry name" value="SENSOR PROTEIN QSEC"/>
    <property type="match status" value="1"/>
</dbReference>
<organism evidence="14 15">
    <name type="scientific">Xylophilus rhododendri</name>
    <dbReference type="NCBI Taxonomy" id="2697032"/>
    <lineage>
        <taxon>Bacteria</taxon>
        <taxon>Pseudomonadati</taxon>
        <taxon>Pseudomonadota</taxon>
        <taxon>Betaproteobacteria</taxon>
        <taxon>Burkholderiales</taxon>
        <taxon>Xylophilus</taxon>
    </lineage>
</organism>
<dbReference type="SMART" id="SM00387">
    <property type="entry name" value="HATPase_c"/>
    <property type="match status" value="1"/>
</dbReference>
<evidence type="ECO:0000256" key="6">
    <source>
        <dbReference type="ARBA" id="ARBA00022692"/>
    </source>
</evidence>
<keyword evidence="4" id="KW-0597">Phosphoprotein</keyword>
<accession>A0A857J753</accession>
<dbReference type="Pfam" id="PF00512">
    <property type="entry name" value="HisKA"/>
    <property type="match status" value="1"/>
</dbReference>
<keyword evidence="7" id="KW-0418">Kinase</keyword>
<dbReference type="CDD" id="cd00075">
    <property type="entry name" value="HATPase"/>
    <property type="match status" value="1"/>
</dbReference>
<dbReference type="Gene3D" id="1.10.287.130">
    <property type="match status" value="1"/>
</dbReference>
<dbReference type="SUPFAM" id="SSF55874">
    <property type="entry name" value="ATPase domain of HSP90 chaperone/DNA topoisomerase II/histidine kinase"/>
    <property type="match status" value="1"/>
</dbReference>
<dbReference type="AlphaFoldDB" id="A0A857J753"/>
<evidence type="ECO:0000313" key="14">
    <source>
        <dbReference type="EMBL" id="QHI98618.1"/>
    </source>
</evidence>
<reference evidence="14 15" key="1">
    <citation type="submission" date="2020-01" db="EMBL/GenBank/DDBJ databases">
        <title>Genome sequencing of strain KACC 21265.</title>
        <authorList>
            <person name="Heo J."/>
            <person name="Kim S.-J."/>
            <person name="Kim J.-S."/>
            <person name="Hong S.-B."/>
            <person name="Kwon S.-W."/>
        </authorList>
    </citation>
    <scope>NUCLEOTIDE SEQUENCE [LARGE SCALE GENOMIC DNA]</scope>
    <source>
        <strain evidence="14 15">KACC 21265</strain>
    </source>
</reference>
<evidence type="ECO:0000256" key="11">
    <source>
        <dbReference type="SAM" id="Phobius"/>
    </source>
</evidence>
<dbReference type="CDD" id="cd00082">
    <property type="entry name" value="HisKA"/>
    <property type="match status" value="1"/>
</dbReference>
<comment type="subcellular location">
    <subcellularLocation>
        <location evidence="2">Membrane</location>
    </subcellularLocation>
</comment>
<dbReference type="Proteomes" id="UP000464787">
    <property type="component" value="Chromosome"/>
</dbReference>
<evidence type="ECO:0000256" key="10">
    <source>
        <dbReference type="ARBA" id="ARBA00023136"/>
    </source>
</evidence>
<dbReference type="EC" id="2.7.13.3" evidence="3"/>
<gene>
    <name evidence="14" type="ORF">GT347_11780</name>
</gene>